<evidence type="ECO:0000313" key="2">
    <source>
        <dbReference type="EMBL" id="GGH31536.1"/>
    </source>
</evidence>
<gene>
    <name evidence="2" type="ORF">GCM10007423_20460</name>
</gene>
<keyword evidence="3" id="KW-1185">Reference proteome</keyword>
<dbReference type="RefSeq" id="WP_188931329.1">
    <property type="nucleotide sequence ID" value="NZ_BMIA01000001.1"/>
</dbReference>
<organism evidence="2 3">
    <name type="scientific">Dyadobacter endophyticus</name>
    <dbReference type="NCBI Taxonomy" id="1749036"/>
    <lineage>
        <taxon>Bacteria</taxon>
        <taxon>Pseudomonadati</taxon>
        <taxon>Bacteroidota</taxon>
        <taxon>Cytophagia</taxon>
        <taxon>Cytophagales</taxon>
        <taxon>Spirosomataceae</taxon>
        <taxon>Dyadobacter</taxon>
    </lineage>
</organism>
<name>A0ABQ1YNT5_9BACT</name>
<evidence type="ECO:0000256" key="1">
    <source>
        <dbReference type="SAM" id="MobiDB-lite"/>
    </source>
</evidence>
<evidence type="ECO:0000313" key="3">
    <source>
        <dbReference type="Proteomes" id="UP000600214"/>
    </source>
</evidence>
<reference evidence="3" key="1">
    <citation type="journal article" date="2019" name="Int. J. Syst. Evol. Microbiol.">
        <title>The Global Catalogue of Microorganisms (GCM) 10K type strain sequencing project: providing services to taxonomists for standard genome sequencing and annotation.</title>
        <authorList>
            <consortium name="The Broad Institute Genomics Platform"/>
            <consortium name="The Broad Institute Genome Sequencing Center for Infectious Disease"/>
            <person name="Wu L."/>
            <person name="Ma J."/>
        </authorList>
    </citation>
    <scope>NUCLEOTIDE SEQUENCE [LARGE SCALE GENOMIC DNA]</scope>
    <source>
        <strain evidence="3">CGMCC 1.15288</strain>
    </source>
</reference>
<protein>
    <recommendedName>
        <fullName evidence="4">Collagen-like protein</fullName>
    </recommendedName>
</protein>
<proteinExistence type="predicted"/>
<feature type="region of interest" description="Disordered" evidence="1">
    <location>
        <begin position="45"/>
        <end position="68"/>
    </location>
</feature>
<dbReference type="Proteomes" id="UP000600214">
    <property type="component" value="Unassembled WGS sequence"/>
</dbReference>
<accession>A0ABQ1YNT5</accession>
<comment type="caution">
    <text evidence="2">The sequence shown here is derived from an EMBL/GenBank/DDBJ whole genome shotgun (WGS) entry which is preliminary data.</text>
</comment>
<dbReference type="EMBL" id="BMIA01000001">
    <property type="protein sequence ID" value="GGH31536.1"/>
    <property type="molecule type" value="Genomic_DNA"/>
</dbReference>
<evidence type="ECO:0008006" key="4">
    <source>
        <dbReference type="Google" id="ProtNLM"/>
    </source>
</evidence>
<sequence length="206" mass="22863">MHFETFAPSPYLDKMMKTIPFFGKSCLWIFILLCTILACKGPDGDTGPAGPQGPQGTPGQNGAQGPAGPKGVANLIVSPWLKVPNTAWQRGQDSTYFLVTHQDNNITQAILDSALVMAYYRNDGRSNVVFSLPSANEELTLGYFMQVQNQVGTMNFDLLYYAKRLTPIDFDLEFRWIIIPPNARGRINIADLKDYALIKQQLGLTD</sequence>